<protein>
    <submittedName>
        <fullName evidence="1">Uncharacterized protein</fullName>
    </submittedName>
</protein>
<dbReference type="AlphaFoldDB" id="A0A1Y2DVI0"/>
<sequence>MAKTYNTRDSLVVTHPTTNLAVCSLSIGERTGSRVLCNLWSYVSKLGISGTYVELKPPLSSERNTYNKGDTHPSTTKIKYTIKRNLRTKDKD</sequence>
<name>A0A1Y2DVI0_9PEZI</name>
<dbReference type="GeneID" id="63772391"/>
<accession>A0A1Y2DVI0</accession>
<comment type="caution">
    <text evidence="1">The sequence shown here is derived from an EMBL/GenBank/DDBJ whole genome shotgun (WGS) entry which is preliminary data.</text>
</comment>
<evidence type="ECO:0000313" key="1">
    <source>
        <dbReference type="EMBL" id="ORY63258.1"/>
    </source>
</evidence>
<dbReference type="Proteomes" id="UP000193689">
    <property type="component" value="Unassembled WGS sequence"/>
</dbReference>
<dbReference type="RefSeq" id="XP_040714915.1">
    <property type="nucleotide sequence ID" value="XM_040856179.1"/>
</dbReference>
<keyword evidence="2" id="KW-1185">Reference proteome</keyword>
<dbReference type="OrthoDB" id="4776075at2759"/>
<evidence type="ECO:0000313" key="2">
    <source>
        <dbReference type="Proteomes" id="UP000193689"/>
    </source>
</evidence>
<gene>
    <name evidence="1" type="ORF">BCR38DRAFT_345397</name>
</gene>
<dbReference type="EMBL" id="MCFJ01000008">
    <property type="protein sequence ID" value="ORY63258.1"/>
    <property type="molecule type" value="Genomic_DNA"/>
</dbReference>
<reference evidence="1 2" key="1">
    <citation type="submission" date="2016-07" db="EMBL/GenBank/DDBJ databases">
        <title>Pervasive Adenine N6-methylation of Active Genes in Fungi.</title>
        <authorList>
            <consortium name="DOE Joint Genome Institute"/>
            <person name="Mondo S.J."/>
            <person name="Dannebaum R.O."/>
            <person name="Kuo R.C."/>
            <person name="Labutti K."/>
            <person name="Haridas S."/>
            <person name="Kuo A."/>
            <person name="Salamov A."/>
            <person name="Ahrendt S.R."/>
            <person name="Lipzen A."/>
            <person name="Sullivan W."/>
            <person name="Andreopoulos W.B."/>
            <person name="Clum A."/>
            <person name="Lindquist E."/>
            <person name="Daum C."/>
            <person name="Ramamoorthy G.K."/>
            <person name="Gryganskyi A."/>
            <person name="Culley D."/>
            <person name="Magnuson J.K."/>
            <person name="James T.Y."/>
            <person name="O'Malley M.A."/>
            <person name="Stajich J.E."/>
            <person name="Spatafora J.W."/>
            <person name="Visel A."/>
            <person name="Grigoriev I.V."/>
        </authorList>
    </citation>
    <scope>NUCLEOTIDE SEQUENCE [LARGE SCALE GENOMIC DNA]</scope>
    <source>
        <strain evidence="1 2">CBS 129021</strain>
    </source>
</reference>
<dbReference type="InParanoid" id="A0A1Y2DVI0"/>
<proteinExistence type="predicted"/>
<organism evidence="1 2">
    <name type="scientific">Pseudomassariella vexata</name>
    <dbReference type="NCBI Taxonomy" id="1141098"/>
    <lineage>
        <taxon>Eukaryota</taxon>
        <taxon>Fungi</taxon>
        <taxon>Dikarya</taxon>
        <taxon>Ascomycota</taxon>
        <taxon>Pezizomycotina</taxon>
        <taxon>Sordariomycetes</taxon>
        <taxon>Xylariomycetidae</taxon>
        <taxon>Amphisphaeriales</taxon>
        <taxon>Pseudomassariaceae</taxon>
        <taxon>Pseudomassariella</taxon>
    </lineage>
</organism>